<name>A0A0K1PV53_9BACT</name>
<dbReference type="Pfam" id="PF06114">
    <property type="entry name" value="Peptidase_M78"/>
    <property type="match status" value="1"/>
</dbReference>
<dbReference type="InterPro" id="IPR010359">
    <property type="entry name" value="IrrE_HExxH"/>
</dbReference>
<dbReference type="Proteomes" id="UP000064967">
    <property type="component" value="Chromosome"/>
</dbReference>
<dbReference type="PANTHER" id="PTHR43236:SF2">
    <property type="entry name" value="BLL0069 PROTEIN"/>
    <property type="match status" value="1"/>
</dbReference>
<keyword evidence="3" id="KW-1185">Reference proteome</keyword>
<evidence type="ECO:0000313" key="3">
    <source>
        <dbReference type="Proteomes" id="UP000064967"/>
    </source>
</evidence>
<dbReference type="AlphaFoldDB" id="A0A0K1PV53"/>
<sequence>MRRRAPVLGIGIEAARKVRSAIGYVHPTELEIEVLAYMRGALVRTAPAHGARANLLRVGERGIIAVAETLTDTERRWAIAHELGHFEAHAGISFLGLCSSTDMLPAYQASGREPEANAFAAELLMPEDLFAKRCDVAKVSWEPVHALAEEFDVSMTAAALRFISYTEERVAIVCAKNGKVLWSAGTKDFGTRPRRGDRIGEWTEMHSFFKKGRVSNKPQTVSASAWIEDIEDDEEHIVEHVFPAPRLGIATSLLWWKP</sequence>
<dbReference type="KEGG" id="llu:AKJ09_04082"/>
<gene>
    <name evidence="2" type="ORF">AKJ09_04082</name>
</gene>
<dbReference type="PANTHER" id="PTHR43236">
    <property type="entry name" value="ANTITOXIN HIGA1"/>
    <property type="match status" value="1"/>
</dbReference>
<dbReference type="STRING" id="1391654.AKJ09_04082"/>
<evidence type="ECO:0000259" key="1">
    <source>
        <dbReference type="Pfam" id="PF06114"/>
    </source>
</evidence>
<organism evidence="2 3">
    <name type="scientific">Labilithrix luteola</name>
    <dbReference type="NCBI Taxonomy" id="1391654"/>
    <lineage>
        <taxon>Bacteria</taxon>
        <taxon>Pseudomonadati</taxon>
        <taxon>Myxococcota</taxon>
        <taxon>Polyangia</taxon>
        <taxon>Polyangiales</taxon>
        <taxon>Labilitrichaceae</taxon>
        <taxon>Labilithrix</taxon>
    </lineage>
</organism>
<dbReference type="InterPro" id="IPR052345">
    <property type="entry name" value="Rad_response_metalloprotease"/>
</dbReference>
<reference evidence="2 3" key="1">
    <citation type="submission" date="2015-08" db="EMBL/GenBank/DDBJ databases">
        <authorList>
            <person name="Babu N.S."/>
            <person name="Beckwith C.J."/>
            <person name="Beseler K.G."/>
            <person name="Brison A."/>
            <person name="Carone J.V."/>
            <person name="Caskin T.P."/>
            <person name="Diamond M."/>
            <person name="Durham M.E."/>
            <person name="Foxe J.M."/>
            <person name="Go M."/>
            <person name="Henderson B.A."/>
            <person name="Jones I.B."/>
            <person name="McGettigan J.A."/>
            <person name="Micheletti S.J."/>
            <person name="Nasrallah M.E."/>
            <person name="Ortiz D."/>
            <person name="Piller C.R."/>
            <person name="Privatt S.R."/>
            <person name="Schneider S.L."/>
            <person name="Sharp S."/>
            <person name="Smith T.C."/>
            <person name="Stanton J.D."/>
            <person name="Ullery H.E."/>
            <person name="Wilson R.J."/>
            <person name="Serrano M.G."/>
            <person name="Buck G."/>
            <person name="Lee V."/>
            <person name="Wang Y."/>
            <person name="Carvalho R."/>
            <person name="Voegtly L."/>
            <person name="Shi R."/>
            <person name="Duckworth R."/>
            <person name="Johnson A."/>
            <person name="Loviza R."/>
            <person name="Walstead R."/>
            <person name="Shah Z."/>
            <person name="Kiflezghi M."/>
            <person name="Wade K."/>
            <person name="Ball S.L."/>
            <person name="Bradley K.W."/>
            <person name="Asai D.J."/>
            <person name="Bowman C.A."/>
            <person name="Russell D.A."/>
            <person name="Pope W.H."/>
            <person name="Jacobs-Sera D."/>
            <person name="Hendrix R.W."/>
            <person name="Hatfull G.F."/>
        </authorList>
    </citation>
    <scope>NUCLEOTIDE SEQUENCE [LARGE SCALE GENOMIC DNA]</scope>
    <source>
        <strain evidence="2 3">DSM 27648</strain>
    </source>
</reference>
<protein>
    <submittedName>
        <fullName evidence="2">Putative Zn peptidase</fullName>
    </submittedName>
</protein>
<evidence type="ECO:0000313" key="2">
    <source>
        <dbReference type="EMBL" id="AKU97418.1"/>
    </source>
</evidence>
<dbReference type="EMBL" id="CP012333">
    <property type="protein sequence ID" value="AKU97418.1"/>
    <property type="molecule type" value="Genomic_DNA"/>
</dbReference>
<accession>A0A0K1PV53</accession>
<proteinExistence type="predicted"/>
<dbReference type="RefSeq" id="WP_169927651.1">
    <property type="nucleotide sequence ID" value="NZ_CP012333.1"/>
</dbReference>
<dbReference type="Gene3D" id="1.10.10.2910">
    <property type="match status" value="1"/>
</dbReference>
<feature type="domain" description="IrrE N-terminal-like" evidence="1">
    <location>
        <begin position="42"/>
        <end position="161"/>
    </location>
</feature>